<dbReference type="AlphaFoldDB" id="A0A1H3TSU2"/>
<dbReference type="InterPro" id="IPR055645">
    <property type="entry name" value="DpdA"/>
</dbReference>
<evidence type="ECO:0000259" key="2">
    <source>
        <dbReference type="Pfam" id="PF23859"/>
    </source>
</evidence>
<protein>
    <recommendedName>
        <fullName evidence="2">DeoxyPurine in DNA protein A domain-containing protein</fullName>
    </recommendedName>
</protein>
<evidence type="ECO:0000256" key="1">
    <source>
        <dbReference type="SAM" id="MobiDB-lite"/>
    </source>
</evidence>
<gene>
    <name evidence="3" type="ORF">SAMN05216215_10913</name>
</gene>
<feature type="region of interest" description="Disordered" evidence="1">
    <location>
        <begin position="194"/>
        <end position="215"/>
    </location>
</feature>
<evidence type="ECO:0000313" key="4">
    <source>
        <dbReference type="Proteomes" id="UP000199529"/>
    </source>
</evidence>
<sequence length="215" mass="23395">MHGFGIKTSGLRDYGSHLHSADSMAWSYAARRSPRLPGCTAHKNCANCPRFAFHWRERVLASLAGHATRPAGPLGPTRKGGKVSRKLDTSRRLALSAFRDEAARLERNTTIRWANRDGMSVRAIAKLMDLSPARVGQIFAEPDEPLLDQLRALRARWGVDDDPASRAAADLIIANITAGELVTNGADEHATAGFVGDLGHDRPNGDGEMSLFDMQ</sequence>
<organism evidence="3 4">
    <name type="scientific">Saccharopolyspora shandongensis</name>
    <dbReference type="NCBI Taxonomy" id="418495"/>
    <lineage>
        <taxon>Bacteria</taxon>
        <taxon>Bacillati</taxon>
        <taxon>Actinomycetota</taxon>
        <taxon>Actinomycetes</taxon>
        <taxon>Pseudonocardiales</taxon>
        <taxon>Pseudonocardiaceae</taxon>
        <taxon>Saccharopolyspora</taxon>
    </lineage>
</organism>
<proteinExistence type="predicted"/>
<dbReference type="EMBL" id="FNOK01000091">
    <property type="protein sequence ID" value="SDZ53048.1"/>
    <property type="molecule type" value="Genomic_DNA"/>
</dbReference>
<accession>A0A1H3TSU2</accession>
<dbReference type="STRING" id="418495.SAMN05216215_10913"/>
<dbReference type="Proteomes" id="UP000199529">
    <property type="component" value="Unassembled WGS sequence"/>
</dbReference>
<name>A0A1H3TSU2_9PSEU</name>
<dbReference type="Pfam" id="PF23859">
    <property type="entry name" value="DpdA"/>
    <property type="match status" value="1"/>
</dbReference>
<reference evidence="4" key="1">
    <citation type="submission" date="2016-10" db="EMBL/GenBank/DDBJ databases">
        <authorList>
            <person name="Varghese N."/>
            <person name="Submissions S."/>
        </authorList>
    </citation>
    <scope>NUCLEOTIDE SEQUENCE [LARGE SCALE GENOMIC DNA]</scope>
    <source>
        <strain evidence="4">CGMCC 4.3530</strain>
    </source>
</reference>
<keyword evidence="4" id="KW-1185">Reference proteome</keyword>
<evidence type="ECO:0000313" key="3">
    <source>
        <dbReference type="EMBL" id="SDZ53048.1"/>
    </source>
</evidence>
<feature type="domain" description="DeoxyPurine in DNA protein A" evidence="2">
    <location>
        <begin position="1"/>
        <end position="61"/>
    </location>
</feature>
<feature type="region of interest" description="Disordered" evidence="1">
    <location>
        <begin position="67"/>
        <end position="86"/>
    </location>
</feature>